<dbReference type="AlphaFoldDB" id="A0AAD1DCQ8"/>
<sequence>MPFVSVCASSGLDKSLSGFDAKSFDRSINGAGLHVLEAAENDIFKSKLCHPAHRFELERIIALLIEASTRTELI</sequence>
<evidence type="ECO:0000313" key="2">
    <source>
        <dbReference type="Proteomes" id="UP000275727"/>
    </source>
</evidence>
<protein>
    <submittedName>
        <fullName evidence="1">Uncharacterized protein</fullName>
    </submittedName>
</protein>
<reference evidence="1 2" key="1">
    <citation type="submission" date="2018-06" db="EMBL/GenBank/DDBJ databases">
        <title>Complete Genome Sequence of the Microcystin-Degrading Bacterium Sphingosinicella microcystinivorans Strain B-9.</title>
        <authorList>
            <person name="Jin H."/>
            <person name="Nishizawa T."/>
            <person name="Guo Y."/>
            <person name="Nishizawa A."/>
            <person name="Park H."/>
            <person name="Kato H."/>
            <person name="Tsuji K."/>
            <person name="Harada K."/>
        </authorList>
    </citation>
    <scope>NUCLEOTIDE SEQUENCE [LARGE SCALE GENOMIC DNA]</scope>
    <source>
        <strain evidence="1 2">B9</strain>
    </source>
</reference>
<dbReference type="EMBL" id="AP018711">
    <property type="protein sequence ID" value="BBE36136.1"/>
    <property type="molecule type" value="Genomic_DNA"/>
</dbReference>
<gene>
    <name evidence="1" type="ORF">SmB9_37940</name>
</gene>
<dbReference type="RefSeq" id="WP_121052442.1">
    <property type="nucleotide sequence ID" value="NZ_AP018711.1"/>
</dbReference>
<dbReference type="Proteomes" id="UP000275727">
    <property type="component" value="Chromosome"/>
</dbReference>
<name>A0AAD1DCQ8_SPHMI</name>
<proteinExistence type="predicted"/>
<organism evidence="1 2">
    <name type="scientific">Sphingosinicella microcystinivorans</name>
    <dbReference type="NCBI Taxonomy" id="335406"/>
    <lineage>
        <taxon>Bacteria</taxon>
        <taxon>Pseudomonadati</taxon>
        <taxon>Pseudomonadota</taxon>
        <taxon>Alphaproteobacteria</taxon>
        <taxon>Sphingomonadales</taxon>
        <taxon>Sphingosinicellaceae</taxon>
        <taxon>Sphingosinicella</taxon>
    </lineage>
</organism>
<evidence type="ECO:0000313" key="1">
    <source>
        <dbReference type="EMBL" id="BBE36136.1"/>
    </source>
</evidence>
<dbReference type="KEGG" id="smic:SmB9_37940"/>
<accession>A0AAD1DCQ8</accession>